<proteinExistence type="predicted"/>
<dbReference type="PANTHER" id="PTHR43229:SF2">
    <property type="entry name" value="NODULATION PROTEIN J"/>
    <property type="match status" value="1"/>
</dbReference>
<dbReference type="Pfam" id="PF01061">
    <property type="entry name" value="ABC2_membrane"/>
    <property type="match status" value="1"/>
</dbReference>
<keyword evidence="3 7" id="KW-1133">Transmembrane helix</keyword>
<evidence type="ECO:0000256" key="3">
    <source>
        <dbReference type="ARBA" id="ARBA00022989"/>
    </source>
</evidence>
<evidence type="ECO:0000256" key="1">
    <source>
        <dbReference type="ARBA" id="ARBA00004141"/>
    </source>
</evidence>
<dbReference type="PRINTS" id="PR00164">
    <property type="entry name" value="ABC2TRNSPORT"/>
</dbReference>
<evidence type="ECO:0000313" key="9">
    <source>
        <dbReference type="EMBL" id="KFI52205.1"/>
    </source>
</evidence>
<keyword evidence="5" id="KW-0046">Antibiotic resistance</keyword>
<protein>
    <submittedName>
        <fullName evidence="9">ABC transporter</fullName>
    </submittedName>
</protein>
<feature type="transmembrane region" description="Helical" evidence="7">
    <location>
        <begin position="197"/>
        <end position="215"/>
    </location>
</feature>
<dbReference type="InterPro" id="IPR051784">
    <property type="entry name" value="Nod_factor_ABC_transporter"/>
</dbReference>
<dbReference type="AlphaFoldDB" id="A0A087A0A5"/>
<evidence type="ECO:0000256" key="6">
    <source>
        <dbReference type="SAM" id="MobiDB-lite"/>
    </source>
</evidence>
<feature type="compositionally biased region" description="Low complexity" evidence="6">
    <location>
        <begin position="13"/>
        <end position="27"/>
    </location>
</feature>
<dbReference type="eggNOG" id="COG0842">
    <property type="taxonomic scope" value="Bacteria"/>
</dbReference>
<organism evidence="9 10">
    <name type="scientific">Bifidobacterium biavatii DSM 23969</name>
    <dbReference type="NCBI Taxonomy" id="1437608"/>
    <lineage>
        <taxon>Bacteria</taxon>
        <taxon>Bacillati</taxon>
        <taxon>Actinomycetota</taxon>
        <taxon>Actinomycetes</taxon>
        <taxon>Bifidobacteriales</taxon>
        <taxon>Bifidobacteriaceae</taxon>
        <taxon>Bifidobacterium</taxon>
    </lineage>
</organism>
<name>A0A087A0A5_9BIFI</name>
<dbReference type="GO" id="GO:0046677">
    <property type="term" value="P:response to antibiotic"/>
    <property type="evidence" value="ECO:0007669"/>
    <property type="project" value="UniProtKB-KW"/>
</dbReference>
<keyword evidence="2 7" id="KW-0812">Transmembrane</keyword>
<evidence type="ECO:0000256" key="2">
    <source>
        <dbReference type="ARBA" id="ARBA00022692"/>
    </source>
</evidence>
<keyword evidence="4 7" id="KW-0472">Membrane</keyword>
<feature type="transmembrane region" description="Helical" evidence="7">
    <location>
        <begin position="252"/>
        <end position="274"/>
    </location>
</feature>
<feature type="transmembrane region" description="Helical" evidence="7">
    <location>
        <begin position="135"/>
        <end position="156"/>
    </location>
</feature>
<dbReference type="GO" id="GO:0043190">
    <property type="term" value="C:ATP-binding cassette (ABC) transporter complex"/>
    <property type="evidence" value="ECO:0007669"/>
    <property type="project" value="InterPro"/>
</dbReference>
<dbReference type="STRING" id="1437608.GCA_000771645_02122"/>
<keyword evidence="10" id="KW-1185">Reference proteome</keyword>
<comment type="caution">
    <text evidence="9">The sequence shown here is derived from an EMBL/GenBank/DDBJ whole genome shotgun (WGS) entry which is preliminary data.</text>
</comment>
<dbReference type="OrthoDB" id="9815972at2"/>
<feature type="region of interest" description="Disordered" evidence="6">
    <location>
        <begin position="1"/>
        <end position="27"/>
    </location>
</feature>
<evidence type="ECO:0000256" key="7">
    <source>
        <dbReference type="SAM" id="Phobius"/>
    </source>
</evidence>
<feature type="transmembrane region" description="Helical" evidence="7">
    <location>
        <begin position="162"/>
        <end position="185"/>
    </location>
</feature>
<feature type="transmembrane region" description="Helical" evidence="7">
    <location>
        <begin position="84"/>
        <end position="101"/>
    </location>
</feature>
<comment type="subcellular location">
    <subcellularLocation>
        <location evidence="1">Membrane</location>
        <topology evidence="1">Multi-pass membrane protein</topology>
    </subcellularLocation>
</comment>
<dbReference type="InterPro" id="IPR013525">
    <property type="entry name" value="ABC2_TM"/>
</dbReference>
<feature type="compositionally biased region" description="Polar residues" evidence="6">
    <location>
        <begin position="1"/>
        <end position="12"/>
    </location>
</feature>
<dbReference type="InterPro" id="IPR000412">
    <property type="entry name" value="ABC_2_transport"/>
</dbReference>
<dbReference type="RefSeq" id="WP_051923697.1">
    <property type="nucleotide sequence ID" value="NZ_JDUU01000004.1"/>
</dbReference>
<evidence type="ECO:0000259" key="8">
    <source>
        <dbReference type="Pfam" id="PF01061"/>
    </source>
</evidence>
<accession>A0A087A0A5</accession>
<reference evidence="9 10" key="1">
    <citation type="submission" date="2014-03" db="EMBL/GenBank/DDBJ databases">
        <title>Genomics of Bifidobacteria.</title>
        <authorList>
            <person name="Ventura M."/>
            <person name="Milani C."/>
            <person name="Lugli G.A."/>
        </authorList>
    </citation>
    <scope>NUCLEOTIDE SEQUENCE [LARGE SCALE GENOMIC DNA]</scope>
    <source>
        <strain evidence="9 10">DSM 23969</strain>
    </source>
</reference>
<feature type="domain" description="ABC-2 type transporter transmembrane" evidence="8">
    <location>
        <begin position="38"/>
        <end position="240"/>
    </location>
</feature>
<evidence type="ECO:0000313" key="10">
    <source>
        <dbReference type="Proteomes" id="UP000029108"/>
    </source>
</evidence>
<feature type="transmembrane region" description="Helical" evidence="7">
    <location>
        <begin position="55"/>
        <end position="78"/>
    </location>
</feature>
<dbReference type="GO" id="GO:0140359">
    <property type="term" value="F:ABC-type transporter activity"/>
    <property type="evidence" value="ECO:0007669"/>
    <property type="project" value="InterPro"/>
</dbReference>
<dbReference type="EMBL" id="JGYN01000006">
    <property type="protein sequence ID" value="KFI52205.1"/>
    <property type="molecule type" value="Genomic_DNA"/>
</dbReference>
<dbReference type="Proteomes" id="UP000029108">
    <property type="component" value="Unassembled WGS sequence"/>
</dbReference>
<evidence type="ECO:0000256" key="4">
    <source>
        <dbReference type="ARBA" id="ARBA00023136"/>
    </source>
</evidence>
<dbReference type="PANTHER" id="PTHR43229">
    <property type="entry name" value="NODULATION PROTEIN J"/>
    <property type="match status" value="1"/>
</dbReference>
<gene>
    <name evidence="9" type="ORF">BBIA_0500</name>
</gene>
<sequence length="286" mass="31053">MSNHSSLPQSGTRPVASPAPRIAPSAASSLRPNPLRAFAVLYVAEVRRYLDETRVYISSYLSSMAVTAIVVAMFVFATDFGSDPSYWVGFLFWNAASTLVVESSVSISSDKQSGTFTQLMLRPASMLLQITVKTLTWSVVNIAIDIVFLVALFALIGAPVGFSWSVIPIALVTFAGLYGLTMVMASLTVRYTKTASWCDLIGYAMMFLGGVVMPVDQLPRPLELLGRLLPITQGIAMSRNAIAGRMLSAADWLVLCGQSAAFVALGYVLFQLIMRSGRRHGINMRY</sequence>
<evidence type="ECO:0000256" key="5">
    <source>
        <dbReference type="ARBA" id="ARBA00023251"/>
    </source>
</evidence>